<dbReference type="InterPro" id="IPR031979">
    <property type="entry name" value="DUF4785_N"/>
</dbReference>
<protein>
    <recommendedName>
        <fullName evidence="7">DUF4785 domain-containing protein</fullName>
    </recommendedName>
</protein>
<dbReference type="Proteomes" id="UP000034071">
    <property type="component" value="Chromosome"/>
</dbReference>
<proteinExistence type="predicted"/>
<dbReference type="RefSeq" id="WP_052735246.1">
    <property type="nucleotide sequence ID" value="NZ_CP010975.1"/>
</dbReference>
<evidence type="ECO:0000259" key="3">
    <source>
        <dbReference type="Pfam" id="PF16024"/>
    </source>
</evidence>
<evidence type="ECO:0008006" key="7">
    <source>
        <dbReference type="Google" id="ProtNLM"/>
    </source>
</evidence>
<gene>
    <name evidence="5" type="ORF">TQ33_1500</name>
</gene>
<dbReference type="HOGENOM" id="CLU_690340_0_0_6"/>
<dbReference type="EMBL" id="CP010975">
    <property type="protein sequence ID" value="AKE52447.1"/>
    <property type="molecule type" value="Genomic_DNA"/>
</dbReference>
<reference evidence="5 6" key="1">
    <citation type="submission" date="2015-02" db="EMBL/GenBank/DDBJ databases">
        <title>Complete genome sequence of Kangiella geojedonensis strain YCS-5T.</title>
        <authorList>
            <person name="Kim K.M."/>
        </authorList>
    </citation>
    <scope>NUCLEOTIDE SEQUENCE [LARGE SCALE GENOMIC DNA]</scope>
    <source>
        <strain evidence="5 6">YCS-5</strain>
    </source>
</reference>
<feature type="compositionally biased region" description="Polar residues" evidence="1">
    <location>
        <begin position="21"/>
        <end position="46"/>
    </location>
</feature>
<name>A0A0F6TR13_9GAMM</name>
<evidence type="ECO:0000313" key="6">
    <source>
        <dbReference type="Proteomes" id="UP000034071"/>
    </source>
</evidence>
<feature type="region of interest" description="Disordered" evidence="1">
    <location>
        <begin position="19"/>
        <end position="50"/>
    </location>
</feature>
<dbReference type="InterPro" id="IPR048295">
    <property type="entry name" value="DUF4785_C"/>
</dbReference>
<dbReference type="Gene3D" id="2.60.40.3870">
    <property type="entry name" value="Uncharacterised protein PF16024, DUF4785"/>
    <property type="match status" value="1"/>
</dbReference>
<feature type="domain" description="DUF4785" evidence="3">
    <location>
        <begin position="47"/>
        <end position="189"/>
    </location>
</feature>
<feature type="chain" id="PRO_5002510095" description="DUF4785 domain-containing protein" evidence="2">
    <location>
        <begin position="20"/>
        <end position="399"/>
    </location>
</feature>
<evidence type="ECO:0000259" key="4">
    <source>
        <dbReference type="Pfam" id="PF20943"/>
    </source>
</evidence>
<organism evidence="5 6">
    <name type="scientific">Kangiella geojedonensis</name>
    <dbReference type="NCBI Taxonomy" id="914150"/>
    <lineage>
        <taxon>Bacteria</taxon>
        <taxon>Pseudomonadati</taxon>
        <taxon>Pseudomonadota</taxon>
        <taxon>Gammaproteobacteria</taxon>
        <taxon>Kangiellales</taxon>
        <taxon>Kangiellaceae</taxon>
        <taxon>Kangiella</taxon>
    </lineage>
</organism>
<dbReference type="Pfam" id="PF20943">
    <property type="entry name" value="DUF4785_3rd"/>
    <property type="match status" value="1"/>
</dbReference>
<feature type="domain" description="DUF4785" evidence="4">
    <location>
        <begin position="312"/>
        <end position="398"/>
    </location>
</feature>
<keyword evidence="6" id="KW-1185">Reference proteome</keyword>
<dbReference type="AlphaFoldDB" id="A0A0F6TR13"/>
<evidence type="ECO:0000256" key="1">
    <source>
        <dbReference type="SAM" id="MobiDB-lite"/>
    </source>
</evidence>
<dbReference type="Pfam" id="PF16024">
    <property type="entry name" value="DUF4785_1st"/>
    <property type="match status" value="1"/>
</dbReference>
<feature type="signal peptide" evidence="2">
    <location>
        <begin position="1"/>
        <end position="19"/>
    </location>
</feature>
<evidence type="ECO:0000256" key="2">
    <source>
        <dbReference type="SAM" id="SignalP"/>
    </source>
</evidence>
<evidence type="ECO:0000313" key="5">
    <source>
        <dbReference type="EMBL" id="AKE52447.1"/>
    </source>
</evidence>
<dbReference type="OrthoDB" id="6284234at2"/>
<dbReference type="Gene3D" id="2.60.120.1370">
    <property type="match status" value="1"/>
</dbReference>
<dbReference type="STRING" id="914150.TQ33_1500"/>
<accession>A0A0F6TR13</accession>
<keyword evidence="2" id="KW-0732">Signal</keyword>
<dbReference type="KEGG" id="kge:TQ33_1500"/>
<sequence length="399" mass="43204">MKTLLLTSMIISLSGVAGADNASSKSQRDNSYTGVPVNTTPAQPGSQRELKSVSYSFPVNNIEEIDFSQKQSHIQSRQYMKDVTGAQLKSGVQLTTSAKGALVRISAFDGKSALEPQQLTVKSPKGQLYHQGKAFDTLVSSNAMQKNGMGFQQGTTGFKFDDSLGAGSFSLKAEKGVSSHAKYRINVFEKNSDTEMHLTANKSNYLNDEVLKVDARVYNQGKVESIVAIKGQLVSPTGKTFAVDFTKDKDGYSLNKPLNMSAHSIPGALWELHTEAQVKVGEQLVQRNGQLPFAFAHQTAKVSAQPVISGQKQKPVATIPVNAKVDGRYEVRAVLYGTDTSGNLVPVMMTHSAANLAAGEGAIQMKFDPKLLKQSGVSAPYHIEQLELRDQNQMALMSR</sequence>